<dbReference type="Proteomes" id="UP000607653">
    <property type="component" value="Unassembled WGS sequence"/>
</dbReference>
<reference evidence="2 3" key="1">
    <citation type="journal article" date="2020" name="Mol. Biol. Evol.">
        <title>Distinct Expression and Methylation Patterns for Genes with Different Fates following a Single Whole-Genome Duplication in Flowering Plants.</title>
        <authorList>
            <person name="Shi T."/>
            <person name="Rahmani R.S."/>
            <person name="Gugger P.F."/>
            <person name="Wang M."/>
            <person name="Li H."/>
            <person name="Zhang Y."/>
            <person name="Li Z."/>
            <person name="Wang Q."/>
            <person name="Van de Peer Y."/>
            <person name="Marchal K."/>
            <person name="Chen J."/>
        </authorList>
    </citation>
    <scope>NUCLEOTIDE SEQUENCE [LARGE SCALE GENOMIC DNA]</scope>
    <source>
        <tissue evidence="2">Leaf</tissue>
    </source>
</reference>
<feature type="region of interest" description="Disordered" evidence="1">
    <location>
        <begin position="55"/>
        <end position="83"/>
    </location>
</feature>
<evidence type="ECO:0000256" key="1">
    <source>
        <dbReference type="SAM" id="MobiDB-lite"/>
    </source>
</evidence>
<comment type="caution">
    <text evidence="2">The sequence shown here is derived from an EMBL/GenBank/DDBJ whole genome shotgun (WGS) entry which is preliminary data.</text>
</comment>
<feature type="compositionally biased region" description="Basic and acidic residues" evidence="1">
    <location>
        <begin position="73"/>
        <end position="83"/>
    </location>
</feature>
<proteinExistence type="predicted"/>
<dbReference type="EMBL" id="DUZY01000004">
    <property type="protein sequence ID" value="DAD35910.1"/>
    <property type="molecule type" value="Genomic_DNA"/>
</dbReference>
<evidence type="ECO:0000313" key="2">
    <source>
        <dbReference type="EMBL" id="DAD35910.1"/>
    </source>
</evidence>
<accession>A0A822YTS4</accession>
<gene>
    <name evidence="2" type="ORF">HUJ06_006550</name>
</gene>
<sequence>MRFQQPKCIPCLVGAPTSLEISATDQTLTNVLPGLSLGAPGSDSRHHLPLQIQMTSRKSSNKKQTPMQKAIKILKDDKENIDK</sequence>
<protein>
    <submittedName>
        <fullName evidence="2">Uncharacterized protein</fullName>
    </submittedName>
</protein>
<dbReference type="AlphaFoldDB" id="A0A822YTS4"/>
<organism evidence="2 3">
    <name type="scientific">Nelumbo nucifera</name>
    <name type="common">Sacred lotus</name>
    <dbReference type="NCBI Taxonomy" id="4432"/>
    <lineage>
        <taxon>Eukaryota</taxon>
        <taxon>Viridiplantae</taxon>
        <taxon>Streptophyta</taxon>
        <taxon>Embryophyta</taxon>
        <taxon>Tracheophyta</taxon>
        <taxon>Spermatophyta</taxon>
        <taxon>Magnoliopsida</taxon>
        <taxon>Proteales</taxon>
        <taxon>Nelumbonaceae</taxon>
        <taxon>Nelumbo</taxon>
    </lineage>
</organism>
<feature type="compositionally biased region" description="Polar residues" evidence="1">
    <location>
        <begin position="55"/>
        <end position="67"/>
    </location>
</feature>
<name>A0A822YTS4_NELNU</name>
<evidence type="ECO:0000313" key="3">
    <source>
        <dbReference type="Proteomes" id="UP000607653"/>
    </source>
</evidence>
<keyword evidence="3" id="KW-1185">Reference proteome</keyword>